<dbReference type="Pfam" id="PF25963">
    <property type="entry name" value="Beta-barrel_AAEA"/>
    <property type="match status" value="1"/>
</dbReference>
<evidence type="ECO:0000259" key="7">
    <source>
        <dbReference type="Pfam" id="PF25963"/>
    </source>
</evidence>
<dbReference type="AlphaFoldDB" id="A0AAP9E458"/>
<evidence type="ECO:0000256" key="5">
    <source>
        <dbReference type="SAM" id="Phobius"/>
    </source>
</evidence>
<gene>
    <name evidence="8" type="ORF">CG010_010465</name>
</gene>
<dbReference type="SUPFAM" id="SSF111369">
    <property type="entry name" value="HlyD-like secretion proteins"/>
    <property type="match status" value="1"/>
</dbReference>
<dbReference type="RefSeq" id="WP_099085962.1">
    <property type="nucleotide sequence ID" value="NZ_CP042274.1"/>
</dbReference>
<evidence type="ECO:0000256" key="1">
    <source>
        <dbReference type="ARBA" id="ARBA00009477"/>
    </source>
</evidence>
<keyword evidence="4 5" id="KW-0472">Membrane</keyword>
<dbReference type="InterPro" id="IPR058625">
    <property type="entry name" value="MdtA-like_BSH"/>
</dbReference>
<dbReference type="NCBIfam" id="TIGR01730">
    <property type="entry name" value="RND_mfp"/>
    <property type="match status" value="1"/>
</dbReference>
<evidence type="ECO:0000313" key="9">
    <source>
        <dbReference type="Proteomes" id="UP000222296"/>
    </source>
</evidence>
<dbReference type="GO" id="GO:0016020">
    <property type="term" value="C:membrane"/>
    <property type="evidence" value="ECO:0007669"/>
    <property type="project" value="InterPro"/>
</dbReference>
<comment type="similarity">
    <text evidence="1">Belongs to the membrane fusion protein (MFP) (TC 8.A.1) family.</text>
</comment>
<keyword evidence="3 5" id="KW-1133">Transmembrane helix</keyword>
<proteinExistence type="inferred from homology"/>
<dbReference type="Proteomes" id="UP000222296">
    <property type="component" value="Chromosome Circular"/>
</dbReference>
<dbReference type="PANTHER" id="PTHR30367">
    <property type="entry name" value="P-HYDROXYBENZOIC ACID EFFLUX PUMP SUBUNIT AAEA-RELATED"/>
    <property type="match status" value="1"/>
</dbReference>
<dbReference type="InterPro" id="IPR050393">
    <property type="entry name" value="MFP_Efflux_Pump"/>
</dbReference>
<dbReference type="PANTHER" id="PTHR30367:SF12">
    <property type="entry name" value="P-HYDROXYBENZOIC ACID EFFLUX PUMP SUBUNIT AAEA"/>
    <property type="match status" value="1"/>
</dbReference>
<dbReference type="InterPro" id="IPR058634">
    <property type="entry name" value="AaeA-lik-b-barrel"/>
</dbReference>
<name>A0AAP9E458_AGRTU</name>
<dbReference type="Gene3D" id="2.40.50.100">
    <property type="match status" value="1"/>
</dbReference>
<accession>A0AAP9E458</accession>
<dbReference type="InterPro" id="IPR006143">
    <property type="entry name" value="RND_pump_MFP"/>
</dbReference>
<feature type="transmembrane region" description="Helical" evidence="5">
    <location>
        <begin position="12"/>
        <end position="29"/>
    </location>
</feature>
<evidence type="ECO:0000256" key="3">
    <source>
        <dbReference type="ARBA" id="ARBA00022989"/>
    </source>
</evidence>
<keyword evidence="2 5" id="KW-0812">Transmembrane</keyword>
<organism evidence="8 9">
    <name type="scientific">Agrobacterium tumefaciens</name>
    <dbReference type="NCBI Taxonomy" id="358"/>
    <lineage>
        <taxon>Bacteria</taxon>
        <taxon>Pseudomonadati</taxon>
        <taxon>Pseudomonadota</taxon>
        <taxon>Alphaproteobacteria</taxon>
        <taxon>Hyphomicrobiales</taxon>
        <taxon>Rhizobiaceae</taxon>
        <taxon>Rhizobium/Agrobacterium group</taxon>
        <taxon>Agrobacterium</taxon>
        <taxon>Agrobacterium tumefaciens complex</taxon>
    </lineage>
</organism>
<evidence type="ECO:0000259" key="6">
    <source>
        <dbReference type="Pfam" id="PF25917"/>
    </source>
</evidence>
<sequence>MKPVLSLLGRYALTLCVVAVSAFIALKAWSHYERTPWTRDGRVGVDVVQIAPEVSGTVSAVPVVDNQYVRRGDVLYEIDPERLRFAVALAQADVEAKRQDMIVRQATARRQSQLKDVVSQEAVQQSGGAAAVARAAYQAAVAALDLANLNLARSTVRAPVDGYVTNLRLRPGDYATAGVTKVAVVDAASFWITGYFEETKIRQLRVGDPARIMLMGFDQPVSGHVDSTGRGIDNSNDAPGHLGLPSVAATFSWVRLAQRIPVRIHIDRVPTGVELAAGMTATVEITPAIGEPATGERP</sequence>
<evidence type="ECO:0000256" key="2">
    <source>
        <dbReference type="ARBA" id="ARBA00022692"/>
    </source>
</evidence>
<dbReference type="GO" id="GO:0022857">
    <property type="term" value="F:transmembrane transporter activity"/>
    <property type="evidence" value="ECO:0007669"/>
    <property type="project" value="InterPro"/>
</dbReference>
<dbReference type="Gene3D" id="2.40.30.170">
    <property type="match status" value="1"/>
</dbReference>
<protein>
    <submittedName>
        <fullName evidence="8">Efflux RND transporter periplasmic adaptor subunit</fullName>
    </submittedName>
</protein>
<evidence type="ECO:0000256" key="4">
    <source>
        <dbReference type="ARBA" id="ARBA00023136"/>
    </source>
</evidence>
<feature type="domain" description="Multidrug resistance protein MdtA-like barrel-sandwich hybrid" evidence="6">
    <location>
        <begin position="47"/>
        <end position="186"/>
    </location>
</feature>
<reference evidence="8 9" key="1">
    <citation type="journal article" date="2017" name="Genome Announc.">
        <title>Draft Genome Sequence of Agrobacterium tumefaciens Biovar 1 Strain 186, Isolated from Walnut.</title>
        <authorList>
            <person name="Poret-Peterson A.T."/>
            <person name="Bhatnagar S."/>
            <person name="McClean A.E."/>
            <person name="Kluepfel D.A."/>
        </authorList>
    </citation>
    <scope>NUCLEOTIDE SEQUENCE [LARGE SCALE GENOMIC DNA]</scope>
    <source>
        <strain evidence="8 9">186</strain>
    </source>
</reference>
<evidence type="ECO:0000313" key="8">
    <source>
        <dbReference type="EMBL" id="QDY94502.1"/>
    </source>
</evidence>
<dbReference type="Pfam" id="PF25917">
    <property type="entry name" value="BSH_RND"/>
    <property type="match status" value="1"/>
</dbReference>
<feature type="domain" description="p-hydroxybenzoic acid efflux pump subunit AaeA-like beta-barrel" evidence="7">
    <location>
        <begin position="189"/>
        <end position="286"/>
    </location>
</feature>
<dbReference type="EMBL" id="CP042274">
    <property type="protein sequence ID" value="QDY94502.1"/>
    <property type="molecule type" value="Genomic_DNA"/>
</dbReference>